<proteinExistence type="predicted"/>
<dbReference type="AlphaFoldDB" id="S7TFF6"/>
<evidence type="ECO:0000313" key="3">
    <source>
        <dbReference type="Proteomes" id="UP000014977"/>
    </source>
</evidence>
<dbReference type="SUPFAM" id="SSF158682">
    <property type="entry name" value="TerB-like"/>
    <property type="match status" value="1"/>
</dbReference>
<dbReference type="OrthoDB" id="4123258at2"/>
<evidence type="ECO:0000256" key="1">
    <source>
        <dbReference type="SAM" id="MobiDB-lite"/>
    </source>
</evidence>
<sequence length="223" mass="24449">MRDIVTRLKEGLSTATEVARRKATETKNKIDRRLNQDLFEAVIAGSVLIMNTGTVEKDAKDRANEEHKLLISLAEKGITNFFTQEEITQTLSKYLSVYETGGFLAGYGYCVAAVAQLKKEADIRLLIRFMYDVSAADGFSDPAERQAIVDVAGFLGFAGYTAVEPELTGYLPFKASDTPRRAQAPMPEPPSAPPRLQGSAAETDASPKPPESNKDDGIPDWMR</sequence>
<keyword evidence="3" id="KW-1185">Reference proteome</keyword>
<accession>S7TFF6</accession>
<evidence type="ECO:0008006" key="4">
    <source>
        <dbReference type="Google" id="ProtNLM"/>
    </source>
</evidence>
<name>S7TFF6_DESML</name>
<dbReference type="Gene3D" id="1.10.3680.10">
    <property type="entry name" value="TerB-like"/>
    <property type="match status" value="1"/>
</dbReference>
<feature type="compositionally biased region" description="Basic and acidic residues" evidence="1">
    <location>
        <begin position="211"/>
        <end position="223"/>
    </location>
</feature>
<dbReference type="EMBL" id="ATHJ01000108">
    <property type="protein sequence ID" value="EPR35320.1"/>
    <property type="molecule type" value="Genomic_DNA"/>
</dbReference>
<dbReference type="Proteomes" id="UP000014977">
    <property type="component" value="Unassembled WGS sequence"/>
</dbReference>
<feature type="region of interest" description="Disordered" evidence="1">
    <location>
        <begin position="178"/>
        <end position="223"/>
    </location>
</feature>
<protein>
    <recommendedName>
        <fullName evidence="4">Tellurite resistance TerB</fullName>
    </recommendedName>
</protein>
<comment type="caution">
    <text evidence="2">The sequence shown here is derived from an EMBL/GenBank/DDBJ whole genome shotgun (WGS) entry which is preliminary data.</text>
</comment>
<dbReference type="STRING" id="897.B2D07_09385"/>
<evidence type="ECO:0000313" key="2">
    <source>
        <dbReference type="EMBL" id="EPR35320.1"/>
    </source>
</evidence>
<reference evidence="2 3" key="1">
    <citation type="journal article" date="2013" name="Genome Announc.">
        <title>Draft genome sequences for three mercury-methylating, sulfate-reducing bacteria.</title>
        <authorList>
            <person name="Brown S.D."/>
            <person name="Hurt R.A.Jr."/>
            <person name="Gilmour C.C."/>
            <person name="Elias D.A."/>
        </authorList>
    </citation>
    <scope>NUCLEOTIDE SEQUENCE [LARGE SCALE GENOMIC DNA]</scope>
    <source>
        <strain evidence="2 3">DSM 2059</strain>
    </source>
</reference>
<organism evidence="2 3">
    <name type="scientific">Desulfococcus multivorans DSM 2059</name>
    <dbReference type="NCBI Taxonomy" id="1121405"/>
    <lineage>
        <taxon>Bacteria</taxon>
        <taxon>Pseudomonadati</taxon>
        <taxon>Thermodesulfobacteriota</taxon>
        <taxon>Desulfobacteria</taxon>
        <taxon>Desulfobacterales</taxon>
        <taxon>Desulfococcaceae</taxon>
        <taxon>Desulfococcus</taxon>
    </lineage>
</organism>
<dbReference type="RefSeq" id="WP_020878224.1">
    <property type="nucleotide sequence ID" value="NZ_ATHJ01000108.1"/>
</dbReference>
<gene>
    <name evidence="2" type="ORF">dsmv_3134</name>
</gene>
<dbReference type="InterPro" id="IPR029024">
    <property type="entry name" value="TerB-like"/>
</dbReference>